<name>A0A3N4I4M1_ASCIM</name>
<feature type="compositionally biased region" description="Basic and acidic residues" evidence="1">
    <location>
        <begin position="456"/>
        <end position="467"/>
    </location>
</feature>
<feature type="compositionally biased region" description="Polar residues" evidence="1">
    <location>
        <begin position="446"/>
        <end position="455"/>
    </location>
</feature>
<evidence type="ECO:0000313" key="2">
    <source>
        <dbReference type="EMBL" id="RPA81043.1"/>
    </source>
</evidence>
<feature type="region of interest" description="Disordered" evidence="1">
    <location>
        <begin position="446"/>
        <end position="507"/>
    </location>
</feature>
<evidence type="ECO:0000256" key="1">
    <source>
        <dbReference type="SAM" id="MobiDB-lite"/>
    </source>
</evidence>
<proteinExistence type="predicted"/>
<dbReference type="EMBL" id="ML119683">
    <property type="protein sequence ID" value="RPA81043.1"/>
    <property type="molecule type" value="Genomic_DNA"/>
</dbReference>
<dbReference type="AlphaFoldDB" id="A0A3N4I4M1"/>
<evidence type="ECO:0000313" key="3">
    <source>
        <dbReference type="Proteomes" id="UP000275078"/>
    </source>
</evidence>
<dbReference type="OrthoDB" id="3366231at2759"/>
<dbReference type="Proteomes" id="UP000275078">
    <property type="component" value="Unassembled WGS sequence"/>
</dbReference>
<feature type="region of interest" description="Disordered" evidence="1">
    <location>
        <begin position="548"/>
        <end position="584"/>
    </location>
</feature>
<reference evidence="2 3" key="1">
    <citation type="journal article" date="2018" name="Nat. Ecol. Evol.">
        <title>Pezizomycetes genomes reveal the molecular basis of ectomycorrhizal truffle lifestyle.</title>
        <authorList>
            <person name="Murat C."/>
            <person name="Payen T."/>
            <person name="Noel B."/>
            <person name="Kuo A."/>
            <person name="Morin E."/>
            <person name="Chen J."/>
            <person name="Kohler A."/>
            <person name="Krizsan K."/>
            <person name="Balestrini R."/>
            <person name="Da Silva C."/>
            <person name="Montanini B."/>
            <person name="Hainaut M."/>
            <person name="Levati E."/>
            <person name="Barry K.W."/>
            <person name="Belfiori B."/>
            <person name="Cichocki N."/>
            <person name="Clum A."/>
            <person name="Dockter R.B."/>
            <person name="Fauchery L."/>
            <person name="Guy J."/>
            <person name="Iotti M."/>
            <person name="Le Tacon F."/>
            <person name="Lindquist E.A."/>
            <person name="Lipzen A."/>
            <person name="Malagnac F."/>
            <person name="Mello A."/>
            <person name="Molinier V."/>
            <person name="Miyauchi S."/>
            <person name="Poulain J."/>
            <person name="Riccioni C."/>
            <person name="Rubini A."/>
            <person name="Sitrit Y."/>
            <person name="Splivallo R."/>
            <person name="Traeger S."/>
            <person name="Wang M."/>
            <person name="Zifcakova L."/>
            <person name="Wipf D."/>
            <person name="Zambonelli A."/>
            <person name="Paolocci F."/>
            <person name="Nowrousian M."/>
            <person name="Ottonello S."/>
            <person name="Baldrian P."/>
            <person name="Spatafora J.W."/>
            <person name="Henrissat B."/>
            <person name="Nagy L.G."/>
            <person name="Aury J.M."/>
            <person name="Wincker P."/>
            <person name="Grigoriev I.V."/>
            <person name="Bonfante P."/>
            <person name="Martin F.M."/>
        </authorList>
    </citation>
    <scope>NUCLEOTIDE SEQUENCE [LARGE SCALE GENOMIC DNA]</scope>
    <source>
        <strain evidence="2 3">RN42</strain>
    </source>
</reference>
<keyword evidence="3" id="KW-1185">Reference proteome</keyword>
<protein>
    <submittedName>
        <fullName evidence="2">Uncharacterized protein</fullName>
    </submittedName>
</protein>
<accession>A0A3N4I4M1</accession>
<sequence length="584" mass="65553">MRTGRQLRELFAVILGNEDLSDPGPLWHQFEADFSEDFLYRLRMRLSERSDISFTDVDKSSFAVQLALKHLSEMVQTFGKTLDFFKGMPVMDEDQLAMANEILYGSVQDMQRTGQVNVWREIGMLEAASLKAEAERLRNTLNTDQLSAFTTILEGIRPESENKLFFLDAPGGCGKTMIAKLHGTFVLYPRTEGRSPSWANGEFEVEIELDRSLRWNRDDLDQSMDKWDPSEFFAMEVQIWFNTRSNWEKEQLTAGLICTIKSAPFIFRSLSQKNFQLKEFISREKGSTERETEATFVCTVDKYQYLLHPPSHPKDPYLESATYRQIFSDAALSSVSVDIIGKVLKVHGRSFPATPFKKNGQDDVTEIFTLYDVEVTSYAQVPHTFTVSVLVALGSQLFRSRFAHGLGVGKYFCFAGVIVGRIRSTRMLALLVNSIDYLPTASQQVSTAPVASSSKDGTDLPEAKEVPAHMLSPSAKRALARKRRSTTQNPEPCTPKREKGEPETMSPVVAASHRLSLTSPVNRRLFTEGPVDPAPVISNVDAEGISTNVQQLSSIDDSQDVTADPDSTEASPADNTRHRSNRRR</sequence>
<dbReference type="STRING" id="1160509.A0A3N4I4M1"/>
<organism evidence="2 3">
    <name type="scientific">Ascobolus immersus RN42</name>
    <dbReference type="NCBI Taxonomy" id="1160509"/>
    <lineage>
        <taxon>Eukaryota</taxon>
        <taxon>Fungi</taxon>
        <taxon>Dikarya</taxon>
        <taxon>Ascomycota</taxon>
        <taxon>Pezizomycotina</taxon>
        <taxon>Pezizomycetes</taxon>
        <taxon>Pezizales</taxon>
        <taxon>Ascobolaceae</taxon>
        <taxon>Ascobolus</taxon>
    </lineage>
</organism>
<gene>
    <name evidence="2" type="ORF">BJ508DRAFT_326875</name>
</gene>